<evidence type="ECO:0000256" key="7">
    <source>
        <dbReference type="ARBA" id="ARBA00048696"/>
    </source>
</evidence>
<evidence type="ECO:0000256" key="6">
    <source>
        <dbReference type="ARBA" id="ARBA00047939"/>
    </source>
</evidence>
<name>A0A1H7PAT7_RUMAL</name>
<evidence type="ECO:0000256" key="1">
    <source>
        <dbReference type="ARBA" id="ARBA00022679"/>
    </source>
</evidence>
<dbReference type="AlphaFoldDB" id="A0A1H7PAT7"/>
<keyword evidence="3" id="KW-0547">Nucleotide-binding</keyword>
<evidence type="ECO:0000259" key="8">
    <source>
        <dbReference type="PROSITE" id="PS51459"/>
    </source>
</evidence>
<comment type="catalytic activity">
    <reaction evidence="6">
        <text>L-threonyl-[protein] + ATP = 3-O-(5'-adenylyl)-L-threonyl-[protein] + diphosphate</text>
        <dbReference type="Rhea" id="RHEA:54292"/>
        <dbReference type="Rhea" id="RHEA-COMP:11060"/>
        <dbReference type="Rhea" id="RHEA-COMP:13847"/>
        <dbReference type="ChEBI" id="CHEBI:30013"/>
        <dbReference type="ChEBI" id="CHEBI:30616"/>
        <dbReference type="ChEBI" id="CHEBI:33019"/>
        <dbReference type="ChEBI" id="CHEBI:138113"/>
        <dbReference type="EC" id="2.7.7.108"/>
    </reaction>
</comment>
<accession>A0A1H7PAT7</accession>
<evidence type="ECO:0000256" key="5">
    <source>
        <dbReference type="ARBA" id="ARBA00034531"/>
    </source>
</evidence>
<dbReference type="InterPro" id="IPR003812">
    <property type="entry name" value="Fido"/>
</dbReference>
<protein>
    <recommendedName>
        <fullName evidence="5">protein adenylyltransferase</fullName>
        <ecNumber evidence="5">2.7.7.108</ecNumber>
    </recommendedName>
</protein>
<sequence>MFSKYDVYTTVQSLYCYPDSDVLKNKLNIRDRDKLKQAEEEITALKQYILMESPIKGRFTKTQLINIHRFLFEDIYPFAGHIRREQISKGDTLFFPPHLINQELDKVFSKLHNDNMLHETDRKHQIERLSYIMSELNIIHPFREGNGRSIRELIRCMALHYRFSLDWSRVDRDTMLEAAIRSVVDSMAFRDIIVKCTVEE</sequence>
<organism evidence="9 10">
    <name type="scientific">Ruminococcus albus</name>
    <dbReference type="NCBI Taxonomy" id="1264"/>
    <lineage>
        <taxon>Bacteria</taxon>
        <taxon>Bacillati</taxon>
        <taxon>Bacillota</taxon>
        <taxon>Clostridia</taxon>
        <taxon>Eubacteriales</taxon>
        <taxon>Oscillospiraceae</taxon>
        <taxon>Ruminococcus</taxon>
    </lineage>
</organism>
<comment type="catalytic activity">
    <reaction evidence="7">
        <text>L-tyrosyl-[protein] + ATP = O-(5'-adenylyl)-L-tyrosyl-[protein] + diphosphate</text>
        <dbReference type="Rhea" id="RHEA:54288"/>
        <dbReference type="Rhea" id="RHEA-COMP:10136"/>
        <dbReference type="Rhea" id="RHEA-COMP:13846"/>
        <dbReference type="ChEBI" id="CHEBI:30616"/>
        <dbReference type="ChEBI" id="CHEBI:33019"/>
        <dbReference type="ChEBI" id="CHEBI:46858"/>
        <dbReference type="ChEBI" id="CHEBI:83624"/>
        <dbReference type="EC" id="2.7.7.108"/>
    </reaction>
</comment>
<proteinExistence type="predicted"/>
<evidence type="ECO:0000256" key="2">
    <source>
        <dbReference type="ARBA" id="ARBA00022695"/>
    </source>
</evidence>
<dbReference type="GO" id="GO:0051302">
    <property type="term" value="P:regulation of cell division"/>
    <property type="evidence" value="ECO:0007669"/>
    <property type="project" value="TreeGrafter"/>
</dbReference>
<evidence type="ECO:0000313" key="10">
    <source>
        <dbReference type="Proteomes" id="UP000186015"/>
    </source>
</evidence>
<dbReference type="Gene3D" id="1.10.3290.10">
    <property type="entry name" value="Fido-like domain"/>
    <property type="match status" value="1"/>
</dbReference>
<reference evidence="9 10" key="1">
    <citation type="submission" date="2016-10" db="EMBL/GenBank/DDBJ databases">
        <authorList>
            <person name="de Groot N.N."/>
        </authorList>
    </citation>
    <scope>NUCLEOTIDE SEQUENCE [LARGE SCALE GENOMIC DNA]</scope>
    <source>
        <strain evidence="9 10">KH2T6</strain>
    </source>
</reference>
<keyword evidence="2" id="KW-0548">Nucleotidyltransferase</keyword>
<dbReference type="GO" id="GO:0070733">
    <property type="term" value="F:AMPylase activity"/>
    <property type="evidence" value="ECO:0007669"/>
    <property type="project" value="UniProtKB-EC"/>
</dbReference>
<evidence type="ECO:0000256" key="4">
    <source>
        <dbReference type="ARBA" id="ARBA00022840"/>
    </source>
</evidence>
<dbReference type="EC" id="2.7.7.108" evidence="5"/>
<keyword evidence="1" id="KW-0808">Transferase</keyword>
<gene>
    <name evidence="9" type="ORF">SAMN05216469_12027</name>
</gene>
<dbReference type="PANTHER" id="PTHR39560:SF1">
    <property type="entry name" value="PROTEIN ADENYLYLTRANSFERASE FIC-RELATED"/>
    <property type="match status" value="1"/>
</dbReference>
<evidence type="ECO:0000256" key="3">
    <source>
        <dbReference type="ARBA" id="ARBA00022741"/>
    </source>
</evidence>
<dbReference type="EMBL" id="FOAT01000020">
    <property type="protein sequence ID" value="SEL32882.1"/>
    <property type="molecule type" value="Genomic_DNA"/>
</dbReference>
<dbReference type="Pfam" id="PF02661">
    <property type="entry name" value="Fic"/>
    <property type="match status" value="1"/>
</dbReference>
<dbReference type="PROSITE" id="PS51459">
    <property type="entry name" value="FIDO"/>
    <property type="match status" value="1"/>
</dbReference>
<dbReference type="Proteomes" id="UP000186015">
    <property type="component" value="Unassembled WGS sequence"/>
</dbReference>
<dbReference type="InterPro" id="IPR036597">
    <property type="entry name" value="Fido-like_dom_sf"/>
</dbReference>
<dbReference type="RefSeq" id="WP_074835644.1">
    <property type="nucleotide sequence ID" value="NZ_FOAT01000020.1"/>
</dbReference>
<dbReference type="SUPFAM" id="SSF140931">
    <property type="entry name" value="Fic-like"/>
    <property type="match status" value="1"/>
</dbReference>
<dbReference type="PANTHER" id="PTHR39560">
    <property type="entry name" value="PROTEIN ADENYLYLTRANSFERASE FIC-RELATED"/>
    <property type="match status" value="1"/>
</dbReference>
<evidence type="ECO:0000313" key="9">
    <source>
        <dbReference type="EMBL" id="SEL32882.1"/>
    </source>
</evidence>
<feature type="domain" description="Fido" evidence="8">
    <location>
        <begin position="59"/>
        <end position="195"/>
    </location>
</feature>
<keyword evidence="4" id="KW-0067">ATP-binding</keyword>
<dbReference type="OrthoDB" id="9813719at2"/>
<dbReference type="GO" id="GO:0005524">
    <property type="term" value="F:ATP binding"/>
    <property type="evidence" value="ECO:0007669"/>
    <property type="project" value="UniProtKB-KW"/>
</dbReference>